<name>A0A3B0ZUX5_9ZZZZ</name>
<feature type="domain" description="HPt" evidence="1">
    <location>
        <begin position="16"/>
        <end position="114"/>
    </location>
</feature>
<accession>A0A3B0ZUX5</accession>
<dbReference type="SUPFAM" id="SSF47226">
    <property type="entry name" value="Histidine-containing phosphotransfer domain, HPT domain"/>
    <property type="match status" value="1"/>
</dbReference>
<protein>
    <recommendedName>
        <fullName evidence="1">HPt domain-containing protein</fullName>
    </recommendedName>
</protein>
<dbReference type="Gene3D" id="1.20.120.160">
    <property type="entry name" value="HPT domain"/>
    <property type="match status" value="1"/>
</dbReference>
<sequence>MSLFDKELALSQAGGNAELAKELFEMLIKDLPSQQETMNKGHSQQDKQTFWDATHKIHGGTAYCGVPDLKKACKLLEDEIKKAYPSDAIDVPLKNMNSEIDRLLESASELIAKL</sequence>
<dbReference type="InterPro" id="IPR008207">
    <property type="entry name" value="Sig_transdc_His_kin_Hpt_dom"/>
</dbReference>
<dbReference type="GO" id="GO:0000160">
    <property type="term" value="P:phosphorelay signal transduction system"/>
    <property type="evidence" value="ECO:0007669"/>
    <property type="project" value="InterPro"/>
</dbReference>
<dbReference type="EMBL" id="UOFT01000006">
    <property type="protein sequence ID" value="VAW91212.1"/>
    <property type="molecule type" value="Genomic_DNA"/>
</dbReference>
<dbReference type="InterPro" id="IPR036641">
    <property type="entry name" value="HPT_dom_sf"/>
</dbReference>
<gene>
    <name evidence="2" type="ORF">MNBD_GAMMA23-320</name>
</gene>
<reference evidence="2" key="1">
    <citation type="submission" date="2018-06" db="EMBL/GenBank/DDBJ databases">
        <authorList>
            <person name="Zhirakovskaya E."/>
        </authorList>
    </citation>
    <scope>NUCLEOTIDE SEQUENCE</scope>
</reference>
<organism evidence="2">
    <name type="scientific">hydrothermal vent metagenome</name>
    <dbReference type="NCBI Taxonomy" id="652676"/>
    <lineage>
        <taxon>unclassified sequences</taxon>
        <taxon>metagenomes</taxon>
        <taxon>ecological metagenomes</taxon>
    </lineage>
</organism>
<dbReference type="SMART" id="SM00073">
    <property type="entry name" value="HPT"/>
    <property type="match status" value="1"/>
</dbReference>
<dbReference type="CDD" id="cd00088">
    <property type="entry name" value="HPT"/>
    <property type="match status" value="1"/>
</dbReference>
<evidence type="ECO:0000313" key="2">
    <source>
        <dbReference type="EMBL" id="VAW91212.1"/>
    </source>
</evidence>
<proteinExistence type="predicted"/>
<evidence type="ECO:0000259" key="1">
    <source>
        <dbReference type="PROSITE" id="PS50894"/>
    </source>
</evidence>
<dbReference type="AlphaFoldDB" id="A0A3B0ZUX5"/>
<dbReference type="PROSITE" id="PS50894">
    <property type="entry name" value="HPT"/>
    <property type="match status" value="1"/>
</dbReference>
<dbReference type="Pfam" id="PF01627">
    <property type="entry name" value="Hpt"/>
    <property type="match status" value="1"/>
</dbReference>